<dbReference type="RefSeq" id="WP_220205876.1">
    <property type="nucleotide sequence ID" value="NZ_BNJK01000001.1"/>
</dbReference>
<evidence type="ECO:0000256" key="3">
    <source>
        <dbReference type="ARBA" id="ARBA00022801"/>
    </source>
</evidence>
<dbReference type="Gene3D" id="3.30.70.360">
    <property type="match status" value="1"/>
</dbReference>
<dbReference type="SUPFAM" id="SSF55031">
    <property type="entry name" value="Bacterial exopeptidase dimerisation domain"/>
    <property type="match status" value="1"/>
</dbReference>
<keyword evidence="1" id="KW-0645">Protease</keyword>
<keyword evidence="3" id="KW-0378">Hydrolase</keyword>
<dbReference type="GO" id="GO:0008233">
    <property type="term" value="F:peptidase activity"/>
    <property type="evidence" value="ECO:0007669"/>
    <property type="project" value="UniProtKB-KW"/>
</dbReference>
<dbReference type="GO" id="GO:0009089">
    <property type="term" value="P:lysine biosynthetic process via diaminopimelate"/>
    <property type="evidence" value="ECO:0007669"/>
    <property type="project" value="TreeGrafter"/>
</dbReference>
<reference evidence="5" key="1">
    <citation type="submission" date="2020-10" db="EMBL/GenBank/DDBJ databases">
        <title>Taxonomic study of unclassified bacteria belonging to the class Ktedonobacteria.</title>
        <authorList>
            <person name="Yabe S."/>
            <person name="Wang C.M."/>
            <person name="Zheng Y."/>
            <person name="Sakai Y."/>
            <person name="Cavaletti L."/>
            <person name="Monciardini P."/>
            <person name="Donadio S."/>
        </authorList>
    </citation>
    <scope>NUCLEOTIDE SEQUENCE</scope>
    <source>
        <strain evidence="5">ID150040</strain>
    </source>
</reference>
<sequence>MPQSERMQQLAPVLAWIDSHRDAALTHLQQFCRQPSVAAQNWGMEEMAKMVEASLSELGAATQIIATEGYPVVVGQLAGDSARRLAIYNHYDVQPPEPLDAWSFPPFDATIHDGYLYARGVADNKGNLVARLWAARAWREVYGSLPCHVTFLFEGEEEIGSPHLGSFAAANRDLINADACLWETGYRDAEGALGIYAGVKGILYIELRTRGTAYDLHSSNAPLAPNAVWRLIAALNALRDAEGNILIPHFYDDVKAPSERERELLARFPVNVEAYQKSWESAILPGPSGSQTTPTERLLYAPTCNICGIWGGYSGSGSKTVIPAIAGVKIDFRLVPDQDPQKILGHLRRYLTERGFDDVEVIELEGTEYPGQSPIDTPLLEALVRSARTIYGIEPHVQVRTAGTGPMEALSQRYGIPAIGGAGVGHSESRTHAPNENIRVDDYILNIKHVAALLAEFAAM</sequence>
<evidence type="ECO:0000256" key="2">
    <source>
        <dbReference type="ARBA" id="ARBA00022723"/>
    </source>
</evidence>
<proteinExistence type="predicted"/>
<dbReference type="InterPro" id="IPR036264">
    <property type="entry name" value="Bact_exopeptidase_dim_dom"/>
</dbReference>
<comment type="caution">
    <text evidence="5">The sequence shown here is derived from an EMBL/GenBank/DDBJ whole genome shotgun (WGS) entry which is preliminary data.</text>
</comment>
<keyword evidence="2" id="KW-0479">Metal-binding</keyword>
<evidence type="ECO:0000256" key="1">
    <source>
        <dbReference type="ARBA" id="ARBA00022670"/>
    </source>
</evidence>
<dbReference type="AlphaFoldDB" id="A0A8J3N282"/>
<dbReference type="EMBL" id="BNJK01000001">
    <property type="protein sequence ID" value="GHO95182.1"/>
    <property type="molecule type" value="Genomic_DNA"/>
</dbReference>
<dbReference type="InterPro" id="IPR011650">
    <property type="entry name" value="Peptidase_M20_dimer"/>
</dbReference>
<dbReference type="GO" id="GO:0005829">
    <property type="term" value="C:cytosol"/>
    <property type="evidence" value="ECO:0007669"/>
    <property type="project" value="TreeGrafter"/>
</dbReference>
<accession>A0A8J3N282</accession>
<evidence type="ECO:0000313" key="5">
    <source>
        <dbReference type="EMBL" id="GHO95182.1"/>
    </source>
</evidence>
<dbReference type="GO" id="GO:0006508">
    <property type="term" value="P:proteolysis"/>
    <property type="evidence" value="ECO:0007669"/>
    <property type="project" value="UniProtKB-KW"/>
</dbReference>
<dbReference type="PANTHER" id="PTHR43270">
    <property type="entry name" value="BETA-ALA-HIS DIPEPTIDASE"/>
    <property type="match status" value="1"/>
</dbReference>
<dbReference type="PANTHER" id="PTHR43270:SF8">
    <property type="entry name" value="DI- AND TRIPEPTIDASE DUG2-RELATED"/>
    <property type="match status" value="1"/>
</dbReference>
<evidence type="ECO:0000259" key="4">
    <source>
        <dbReference type="Pfam" id="PF07687"/>
    </source>
</evidence>
<dbReference type="Pfam" id="PF01546">
    <property type="entry name" value="Peptidase_M20"/>
    <property type="match status" value="1"/>
</dbReference>
<evidence type="ECO:0000313" key="6">
    <source>
        <dbReference type="Proteomes" id="UP000597444"/>
    </source>
</evidence>
<gene>
    <name evidence="5" type="ORF">KSF_052300</name>
</gene>
<dbReference type="SUPFAM" id="SSF53187">
    <property type="entry name" value="Zn-dependent exopeptidases"/>
    <property type="match status" value="1"/>
</dbReference>
<keyword evidence="6" id="KW-1185">Reference proteome</keyword>
<dbReference type="Pfam" id="PF07687">
    <property type="entry name" value="M20_dimer"/>
    <property type="match status" value="1"/>
</dbReference>
<feature type="domain" description="Peptidase M20 dimerisation" evidence="4">
    <location>
        <begin position="198"/>
        <end position="355"/>
    </location>
</feature>
<dbReference type="InterPro" id="IPR051458">
    <property type="entry name" value="Cyt/Met_Dipeptidase"/>
</dbReference>
<dbReference type="GO" id="GO:0046872">
    <property type="term" value="F:metal ion binding"/>
    <property type="evidence" value="ECO:0007669"/>
    <property type="project" value="UniProtKB-KW"/>
</dbReference>
<protein>
    <submittedName>
        <fullName evidence="5">Peptidase M20</fullName>
    </submittedName>
</protein>
<organism evidence="5 6">
    <name type="scientific">Reticulibacter mediterranei</name>
    <dbReference type="NCBI Taxonomy" id="2778369"/>
    <lineage>
        <taxon>Bacteria</taxon>
        <taxon>Bacillati</taxon>
        <taxon>Chloroflexota</taxon>
        <taxon>Ktedonobacteria</taxon>
        <taxon>Ktedonobacterales</taxon>
        <taxon>Reticulibacteraceae</taxon>
        <taxon>Reticulibacter</taxon>
    </lineage>
</organism>
<dbReference type="NCBIfam" id="NF005034">
    <property type="entry name" value="PRK06446.1"/>
    <property type="match status" value="1"/>
</dbReference>
<name>A0A8J3N282_9CHLR</name>
<dbReference type="Gene3D" id="3.40.630.10">
    <property type="entry name" value="Zn peptidases"/>
    <property type="match status" value="1"/>
</dbReference>
<dbReference type="InterPro" id="IPR002933">
    <property type="entry name" value="Peptidase_M20"/>
</dbReference>
<dbReference type="GO" id="GO:0009014">
    <property type="term" value="F:succinyl-diaminopimelate desuccinylase activity"/>
    <property type="evidence" value="ECO:0007669"/>
    <property type="project" value="TreeGrafter"/>
</dbReference>
<dbReference type="Proteomes" id="UP000597444">
    <property type="component" value="Unassembled WGS sequence"/>
</dbReference>